<accession>A0A0D3KQV3</accession>
<evidence type="ECO:0008006" key="3">
    <source>
        <dbReference type="Google" id="ProtNLM"/>
    </source>
</evidence>
<evidence type="ECO:0000313" key="2">
    <source>
        <dbReference type="Proteomes" id="UP000013827"/>
    </source>
</evidence>
<protein>
    <recommendedName>
        <fullName evidence="3">JmjC domain-containing protein</fullName>
    </recommendedName>
</protein>
<dbReference type="AlphaFoldDB" id="A0A0D3KQV3"/>
<dbReference type="GeneID" id="17283408"/>
<proteinExistence type="predicted"/>
<dbReference type="RefSeq" id="XP_005790567.1">
    <property type="nucleotide sequence ID" value="XM_005790510.1"/>
</dbReference>
<dbReference type="HOGENOM" id="CLU_800323_0_0_1"/>
<sequence length="347" mass="37576">MATEHGGVTCMCKLQPQLLSPVHPERLAAVGDAPPPNDPYQAAIPLDDGFRPPTCSCVAPRVLPQPPPRSERLAPRGGRGRELVRLDDALEAALAVEAYTFSCQHGGPWGAYCRLEGIANDGTLQLASPSDEEPAVERLAARLLCSLWARGVGELLAPDLDRIHGFSVWSVVGGEGAATEYHVDYAEMYRRRTGLLRPPLHALTLQLSPLGPADFEGGTFGAHLSGLQHYAAHGYKCRLAPPPADEASKLPTPDWGRDGGWRYAPYAFNQATLSAGDLPHAASYVHRWPADTPRVVVGVNTFGPLEGVVEEETPQHSARFRRALRLSTLEGLLSKMPRKELERLTTA</sequence>
<dbReference type="OMA" id="GAATEYH"/>
<reference evidence="2" key="1">
    <citation type="journal article" date="2013" name="Nature">
        <title>Pan genome of the phytoplankton Emiliania underpins its global distribution.</title>
        <authorList>
            <person name="Read B.A."/>
            <person name="Kegel J."/>
            <person name="Klute M.J."/>
            <person name="Kuo A."/>
            <person name="Lefebvre S.C."/>
            <person name="Maumus F."/>
            <person name="Mayer C."/>
            <person name="Miller J."/>
            <person name="Monier A."/>
            <person name="Salamov A."/>
            <person name="Young J."/>
            <person name="Aguilar M."/>
            <person name="Claverie J.M."/>
            <person name="Frickenhaus S."/>
            <person name="Gonzalez K."/>
            <person name="Herman E.K."/>
            <person name="Lin Y.C."/>
            <person name="Napier J."/>
            <person name="Ogata H."/>
            <person name="Sarno A.F."/>
            <person name="Shmutz J."/>
            <person name="Schroeder D."/>
            <person name="de Vargas C."/>
            <person name="Verret F."/>
            <person name="von Dassow P."/>
            <person name="Valentin K."/>
            <person name="Van de Peer Y."/>
            <person name="Wheeler G."/>
            <person name="Dacks J.B."/>
            <person name="Delwiche C.F."/>
            <person name="Dyhrman S.T."/>
            <person name="Glockner G."/>
            <person name="John U."/>
            <person name="Richards T."/>
            <person name="Worden A.Z."/>
            <person name="Zhang X."/>
            <person name="Grigoriev I.V."/>
            <person name="Allen A.E."/>
            <person name="Bidle K."/>
            <person name="Borodovsky M."/>
            <person name="Bowler C."/>
            <person name="Brownlee C."/>
            <person name="Cock J.M."/>
            <person name="Elias M."/>
            <person name="Gladyshev V.N."/>
            <person name="Groth M."/>
            <person name="Guda C."/>
            <person name="Hadaegh A."/>
            <person name="Iglesias-Rodriguez M.D."/>
            <person name="Jenkins J."/>
            <person name="Jones B.M."/>
            <person name="Lawson T."/>
            <person name="Leese F."/>
            <person name="Lindquist E."/>
            <person name="Lobanov A."/>
            <person name="Lomsadze A."/>
            <person name="Malik S.B."/>
            <person name="Marsh M.E."/>
            <person name="Mackinder L."/>
            <person name="Mock T."/>
            <person name="Mueller-Roeber B."/>
            <person name="Pagarete A."/>
            <person name="Parker M."/>
            <person name="Probert I."/>
            <person name="Quesneville H."/>
            <person name="Raines C."/>
            <person name="Rensing S.A."/>
            <person name="Riano-Pachon D.M."/>
            <person name="Richier S."/>
            <person name="Rokitta S."/>
            <person name="Shiraiwa Y."/>
            <person name="Soanes D.M."/>
            <person name="van der Giezen M."/>
            <person name="Wahlund T.M."/>
            <person name="Williams B."/>
            <person name="Wilson W."/>
            <person name="Wolfe G."/>
            <person name="Wurch L.L."/>
        </authorList>
    </citation>
    <scope>NUCLEOTIDE SEQUENCE</scope>
</reference>
<dbReference type="eggNOG" id="ENOG502QUWW">
    <property type="taxonomic scope" value="Eukaryota"/>
</dbReference>
<dbReference type="KEGG" id="ehx:EMIHUDRAFT_200617"/>
<name>A0A0D3KQV3_EMIH1</name>
<keyword evidence="2" id="KW-1185">Reference proteome</keyword>
<organism evidence="1 2">
    <name type="scientific">Emiliania huxleyi (strain CCMP1516)</name>
    <dbReference type="NCBI Taxonomy" id="280463"/>
    <lineage>
        <taxon>Eukaryota</taxon>
        <taxon>Haptista</taxon>
        <taxon>Haptophyta</taxon>
        <taxon>Prymnesiophyceae</taxon>
        <taxon>Isochrysidales</taxon>
        <taxon>Noelaerhabdaceae</taxon>
        <taxon>Emiliania</taxon>
    </lineage>
</organism>
<evidence type="ECO:0000313" key="1">
    <source>
        <dbReference type="EnsemblProtists" id="EOD38138"/>
    </source>
</evidence>
<dbReference type="PaxDb" id="2903-EOD38138"/>
<reference evidence="1" key="2">
    <citation type="submission" date="2024-10" db="UniProtKB">
        <authorList>
            <consortium name="EnsemblProtists"/>
        </authorList>
    </citation>
    <scope>IDENTIFICATION</scope>
</reference>
<dbReference type="Proteomes" id="UP000013827">
    <property type="component" value="Unassembled WGS sequence"/>
</dbReference>
<dbReference type="EnsemblProtists" id="EOD38138">
    <property type="protein sequence ID" value="EOD38138"/>
    <property type="gene ID" value="EMIHUDRAFT_200617"/>
</dbReference>